<dbReference type="Proteomes" id="UP000094070">
    <property type="component" value="Unassembled WGS sequence"/>
</dbReference>
<dbReference type="InterPro" id="IPR023198">
    <property type="entry name" value="PGP-like_dom2"/>
</dbReference>
<sequence length="216" mass="24352">MNKDNIKCVIFDCDGTLVDSESLSCQALVDVFSSYGADISFDECMANFQGGKMFDILKETSNRAGLTIPMGILEPKYRQHVRQLFDKKLKPVLGALEVVEYLTQQEIAVCVASNGPTSKMEHSLALTGMLPLFKNKIFSAFDINCWKPEPDILMYAAMQMGFLIEECLFVDDTENGVWAGINANIKTIHYCPNHNYKIEHPLVEHIAHLSDLKQYF</sequence>
<reference evidence="5 6" key="1">
    <citation type="journal article" date="2012" name="Science">
        <title>Ecological populations of bacteria act as socially cohesive units of antibiotic production and resistance.</title>
        <authorList>
            <person name="Cordero O.X."/>
            <person name="Wildschutte H."/>
            <person name="Kirkup B."/>
            <person name="Proehl S."/>
            <person name="Ngo L."/>
            <person name="Hussain F."/>
            <person name="Le Roux F."/>
            <person name="Mincer T."/>
            <person name="Polz M.F."/>
        </authorList>
    </citation>
    <scope>NUCLEOTIDE SEQUENCE [LARGE SCALE GENOMIC DNA]</scope>
    <source>
        <strain evidence="5 6">1S-45</strain>
    </source>
</reference>
<comment type="cofactor">
    <cofactor evidence="1">
        <name>Mg(2+)</name>
        <dbReference type="ChEBI" id="CHEBI:18420"/>
    </cofactor>
</comment>
<dbReference type="RefSeq" id="WP_017025685.1">
    <property type="nucleotide sequence ID" value="NZ_AJYK02000090.1"/>
</dbReference>
<keyword evidence="4" id="KW-0460">Magnesium</keyword>
<dbReference type="EMBL" id="AJYK02000090">
    <property type="protein sequence ID" value="OEF23486.1"/>
    <property type="molecule type" value="Genomic_DNA"/>
</dbReference>
<dbReference type="InterPro" id="IPR051600">
    <property type="entry name" value="Beta-PGM-like"/>
</dbReference>
<dbReference type="PANTHER" id="PTHR46193">
    <property type="entry name" value="6-PHOSPHOGLUCONATE PHOSPHATASE"/>
    <property type="match status" value="1"/>
</dbReference>
<dbReference type="SUPFAM" id="SSF56784">
    <property type="entry name" value="HAD-like"/>
    <property type="match status" value="1"/>
</dbReference>
<dbReference type="NCBIfam" id="NF007854">
    <property type="entry name" value="PRK10563.1"/>
    <property type="match status" value="1"/>
</dbReference>
<evidence type="ECO:0000313" key="6">
    <source>
        <dbReference type="Proteomes" id="UP000094070"/>
    </source>
</evidence>
<dbReference type="InterPro" id="IPR006439">
    <property type="entry name" value="HAD-SF_hydro_IA"/>
</dbReference>
<evidence type="ECO:0000256" key="2">
    <source>
        <dbReference type="ARBA" id="ARBA00006171"/>
    </source>
</evidence>
<dbReference type="PRINTS" id="PR00413">
    <property type="entry name" value="HADHALOGNASE"/>
</dbReference>
<dbReference type="SFLD" id="SFLDG01129">
    <property type="entry name" value="C1.5:_HAD__Beta-PGM__Phosphata"/>
    <property type="match status" value="1"/>
</dbReference>
<gene>
    <name evidence="5" type="ORF">A1QC_11860</name>
</gene>
<keyword evidence="3" id="KW-0479">Metal-binding</keyword>
<keyword evidence="5" id="KW-0378">Hydrolase</keyword>
<name>A0A1E5DZR1_9VIBR</name>
<dbReference type="InterPro" id="IPR036412">
    <property type="entry name" value="HAD-like_sf"/>
</dbReference>
<protein>
    <submittedName>
        <fullName evidence="5">HAD family hydrolase</fullName>
    </submittedName>
</protein>
<dbReference type="Gene3D" id="3.40.50.1000">
    <property type="entry name" value="HAD superfamily/HAD-like"/>
    <property type="match status" value="1"/>
</dbReference>
<proteinExistence type="inferred from homology"/>
<comment type="similarity">
    <text evidence="2">Belongs to the HAD-like hydrolase superfamily. CbbY/CbbZ/Gph/YieH family.</text>
</comment>
<keyword evidence="6" id="KW-1185">Reference proteome</keyword>
<organism evidence="5 6">
    <name type="scientific">Vibrio rumoiensis 1S-45</name>
    <dbReference type="NCBI Taxonomy" id="1188252"/>
    <lineage>
        <taxon>Bacteria</taxon>
        <taxon>Pseudomonadati</taxon>
        <taxon>Pseudomonadota</taxon>
        <taxon>Gammaproteobacteria</taxon>
        <taxon>Vibrionales</taxon>
        <taxon>Vibrionaceae</taxon>
        <taxon>Vibrio</taxon>
    </lineage>
</organism>
<dbReference type="Pfam" id="PF13419">
    <property type="entry name" value="HAD_2"/>
    <property type="match status" value="1"/>
</dbReference>
<dbReference type="GO" id="GO:0016787">
    <property type="term" value="F:hydrolase activity"/>
    <property type="evidence" value="ECO:0007669"/>
    <property type="project" value="UniProtKB-KW"/>
</dbReference>
<dbReference type="InterPro" id="IPR041492">
    <property type="entry name" value="HAD_2"/>
</dbReference>
<evidence type="ECO:0000256" key="4">
    <source>
        <dbReference type="ARBA" id="ARBA00022842"/>
    </source>
</evidence>
<dbReference type="OrthoDB" id="9800058at2"/>
<evidence type="ECO:0000313" key="5">
    <source>
        <dbReference type="EMBL" id="OEF23486.1"/>
    </source>
</evidence>
<dbReference type="NCBIfam" id="TIGR01509">
    <property type="entry name" value="HAD-SF-IA-v3"/>
    <property type="match status" value="1"/>
</dbReference>
<dbReference type="GO" id="GO:0046872">
    <property type="term" value="F:metal ion binding"/>
    <property type="evidence" value="ECO:0007669"/>
    <property type="project" value="UniProtKB-KW"/>
</dbReference>
<dbReference type="SFLD" id="SFLDS00003">
    <property type="entry name" value="Haloacid_Dehalogenase"/>
    <property type="match status" value="1"/>
</dbReference>
<dbReference type="STRING" id="1188252.A1QC_11860"/>
<evidence type="ECO:0000256" key="1">
    <source>
        <dbReference type="ARBA" id="ARBA00001946"/>
    </source>
</evidence>
<dbReference type="Gene3D" id="1.10.150.240">
    <property type="entry name" value="Putative phosphatase, domain 2"/>
    <property type="match status" value="1"/>
</dbReference>
<evidence type="ECO:0000256" key="3">
    <source>
        <dbReference type="ARBA" id="ARBA00022723"/>
    </source>
</evidence>
<dbReference type="eggNOG" id="COG0637">
    <property type="taxonomic scope" value="Bacteria"/>
</dbReference>
<dbReference type="AlphaFoldDB" id="A0A1E5DZR1"/>
<dbReference type="PANTHER" id="PTHR46193:SF10">
    <property type="entry name" value="6-PHOSPHOGLUCONATE PHOSPHATASE"/>
    <property type="match status" value="1"/>
</dbReference>
<dbReference type="CDD" id="cd07526">
    <property type="entry name" value="HAD_BPGM_like"/>
    <property type="match status" value="1"/>
</dbReference>
<comment type="caution">
    <text evidence="5">The sequence shown here is derived from an EMBL/GenBank/DDBJ whole genome shotgun (WGS) entry which is preliminary data.</text>
</comment>
<accession>A0A1E5DZR1</accession>
<dbReference type="InterPro" id="IPR023214">
    <property type="entry name" value="HAD_sf"/>
</dbReference>